<comment type="caution">
    <text evidence="3">The sequence shown here is derived from an EMBL/GenBank/DDBJ whole genome shotgun (WGS) entry which is preliminary data.</text>
</comment>
<keyword evidence="4" id="KW-1185">Reference proteome</keyword>
<evidence type="ECO:0000256" key="1">
    <source>
        <dbReference type="ARBA" id="ARBA00006484"/>
    </source>
</evidence>
<evidence type="ECO:0000313" key="4">
    <source>
        <dbReference type="Proteomes" id="UP000536179"/>
    </source>
</evidence>
<accession>A0A7W5H6Q1</accession>
<dbReference type="RefSeq" id="WP_184305486.1">
    <property type="nucleotide sequence ID" value="NZ_JACHXU010000009.1"/>
</dbReference>
<dbReference type="GO" id="GO:0016491">
    <property type="term" value="F:oxidoreductase activity"/>
    <property type="evidence" value="ECO:0007669"/>
    <property type="project" value="UniProtKB-KW"/>
</dbReference>
<organism evidence="3 4">
    <name type="scientific">Aporhodopirellula rubra</name>
    <dbReference type="NCBI Taxonomy" id="980271"/>
    <lineage>
        <taxon>Bacteria</taxon>
        <taxon>Pseudomonadati</taxon>
        <taxon>Planctomycetota</taxon>
        <taxon>Planctomycetia</taxon>
        <taxon>Pirellulales</taxon>
        <taxon>Pirellulaceae</taxon>
        <taxon>Aporhodopirellula</taxon>
    </lineage>
</organism>
<dbReference type="PANTHER" id="PTHR24321:SF8">
    <property type="entry name" value="ESTRADIOL 17-BETA-DEHYDROGENASE 8-RELATED"/>
    <property type="match status" value="1"/>
</dbReference>
<dbReference type="FunFam" id="3.40.50.720:FF:000084">
    <property type="entry name" value="Short-chain dehydrogenase reductase"/>
    <property type="match status" value="1"/>
</dbReference>
<dbReference type="PRINTS" id="PR00080">
    <property type="entry name" value="SDRFAMILY"/>
</dbReference>
<sequence>MDIRLHNKVAIVTGAAGGIGLATVLQFLESGIAGVIAVDIAEHCPPKLQSHCDGETGRVTYIQGDVARTQTAERFTSAAMQRFGKIDLLFNNAGTSAVKPIHEHSEDEWDRIMDTNVKALFQAARQVIPVMIRQGNGLILNSGSISGLVGIRGQGAYAASKGAVHQITRQMAIEYAGQGIRVNTLALGTVATPILEESARQTKDPAGFIDELRNQHPIGRIATAEEVGKFVTFLASDSATFFTGATLSLDGGFTAW</sequence>
<dbReference type="InterPro" id="IPR002347">
    <property type="entry name" value="SDR_fam"/>
</dbReference>
<proteinExistence type="inferred from homology"/>
<dbReference type="Pfam" id="PF13561">
    <property type="entry name" value="adh_short_C2"/>
    <property type="match status" value="1"/>
</dbReference>
<dbReference type="AlphaFoldDB" id="A0A7W5H6Q1"/>
<dbReference type="SUPFAM" id="SSF51735">
    <property type="entry name" value="NAD(P)-binding Rossmann-fold domains"/>
    <property type="match status" value="1"/>
</dbReference>
<evidence type="ECO:0000256" key="2">
    <source>
        <dbReference type="ARBA" id="ARBA00023002"/>
    </source>
</evidence>
<comment type="similarity">
    <text evidence="1">Belongs to the short-chain dehydrogenases/reductases (SDR) family.</text>
</comment>
<dbReference type="InterPro" id="IPR020904">
    <property type="entry name" value="Sc_DH/Rdtase_CS"/>
</dbReference>
<reference evidence="3 4" key="1">
    <citation type="submission" date="2020-08" db="EMBL/GenBank/DDBJ databases">
        <title>Genomic Encyclopedia of Type Strains, Phase III (KMG-III): the genomes of soil and plant-associated and newly described type strains.</title>
        <authorList>
            <person name="Whitman W."/>
        </authorList>
    </citation>
    <scope>NUCLEOTIDE SEQUENCE [LARGE SCALE GENOMIC DNA]</scope>
    <source>
        <strain evidence="3 4">CECT 8075</strain>
    </source>
</reference>
<gene>
    <name evidence="3" type="ORF">FHS27_002915</name>
</gene>
<dbReference type="EMBL" id="JACHXU010000009">
    <property type="protein sequence ID" value="MBB3207096.1"/>
    <property type="molecule type" value="Genomic_DNA"/>
</dbReference>
<dbReference type="CDD" id="cd05233">
    <property type="entry name" value="SDR_c"/>
    <property type="match status" value="1"/>
</dbReference>
<dbReference type="PRINTS" id="PR00081">
    <property type="entry name" value="GDHRDH"/>
</dbReference>
<dbReference type="InterPro" id="IPR036291">
    <property type="entry name" value="NAD(P)-bd_dom_sf"/>
</dbReference>
<evidence type="ECO:0000313" key="3">
    <source>
        <dbReference type="EMBL" id="MBB3207096.1"/>
    </source>
</evidence>
<protein>
    <submittedName>
        <fullName evidence="3">NAD(P)-dependent dehydrogenase (Short-subunit alcohol dehydrogenase family)</fullName>
    </submittedName>
</protein>
<keyword evidence="2" id="KW-0560">Oxidoreductase</keyword>
<dbReference type="Proteomes" id="UP000536179">
    <property type="component" value="Unassembled WGS sequence"/>
</dbReference>
<dbReference type="PROSITE" id="PS00061">
    <property type="entry name" value="ADH_SHORT"/>
    <property type="match status" value="1"/>
</dbReference>
<dbReference type="Gene3D" id="3.40.50.720">
    <property type="entry name" value="NAD(P)-binding Rossmann-like Domain"/>
    <property type="match status" value="1"/>
</dbReference>
<name>A0A7W5H6Q1_9BACT</name>
<dbReference type="PANTHER" id="PTHR24321">
    <property type="entry name" value="DEHYDROGENASES, SHORT CHAIN"/>
    <property type="match status" value="1"/>
</dbReference>